<dbReference type="InterPro" id="IPR023213">
    <property type="entry name" value="CAT-like_dom_sf"/>
</dbReference>
<dbReference type="Proteomes" id="UP000254869">
    <property type="component" value="Unassembled WGS sequence"/>
</dbReference>
<dbReference type="GO" id="GO:0008610">
    <property type="term" value="P:lipid biosynthetic process"/>
    <property type="evidence" value="ECO:0007669"/>
    <property type="project" value="UniProtKB-ARBA"/>
</dbReference>
<proteinExistence type="predicted"/>
<dbReference type="Pfam" id="PF00668">
    <property type="entry name" value="Condensation"/>
    <property type="match status" value="1"/>
</dbReference>
<name>A0A370I2L6_9NOCA</name>
<dbReference type="UniPathway" id="UPA00011"/>
<dbReference type="EMBL" id="QQBC01000007">
    <property type="protein sequence ID" value="RDI64982.1"/>
    <property type="molecule type" value="Genomic_DNA"/>
</dbReference>
<evidence type="ECO:0000313" key="4">
    <source>
        <dbReference type="Proteomes" id="UP000254869"/>
    </source>
</evidence>
<dbReference type="PROSITE" id="PS00455">
    <property type="entry name" value="AMP_BINDING"/>
    <property type="match status" value="1"/>
</dbReference>
<dbReference type="Gene3D" id="3.40.50.980">
    <property type="match status" value="2"/>
</dbReference>
<dbReference type="Gene3D" id="3.30.559.30">
    <property type="entry name" value="Nonribosomal peptide synthetase, condensation domain"/>
    <property type="match status" value="1"/>
</dbReference>
<dbReference type="RefSeq" id="WP_170216784.1">
    <property type="nucleotide sequence ID" value="NZ_QQBC01000007.1"/>
</dbReference>
<dbReference type="GO" id="GO:0005829">
    <property type="term" value="C:cytosol"/>
    <property type="evidence" value="ECO:0007669"/>
    <property type="project" value="TreeGrafter"/>
</dbReference>
<feature type="domain" description="Condensation" evidence="2">
    <location>
        <begin position="1"/>
        <end position="449"/>
    </location>
</feature>
<evidence type="ECO:0000259" key="2">
    <source>
        <dbReference type="Pfam" id="PF00668"/>
    </source>
</evidence>
<dbReference type="FunFam" id="3.40.50.980:FF:000001">
    <property type="entry name" value="Non-ribosomal peptide synthetase"/>
    <property type="match status" value="1"/>
</dbReference>
<dbReference type="PANTHER" id="PTHR45527:SF1">
    <property type="entry name" value="FATTY ACID SYNTHASE"/>
    <property type="match status" value="1"/>
</dbReference>
<dbReference type="InterPro" id="IPR001242">
    <property type="entry name" value="Condensation_dom"/>
</dbReference>
<dbReference type="SUPFAM" id="SSF52777">
    <property type="entry name" value="CoA-dependent acyltransferases"/>
    <property type="match status" value="2"/>
</dbReference>
<evidence type="ECO:0000313" key="3">
    <source>
        <dbReference type="EMBL" id="RDI64982.1"/>
    </source>
</evidence>
<dbReference type="CDD" id="cd19540">
    <property type="entry name" value="LCL_NRPS-like"/>
    <property type="match status" value="1"/>
</dbReference>
<dbReference type="InterPro" id="IPR020845">
    <property type="entry name" value="AMP-binding_CS"/>
</dbReference>
<dbReference type="GO" id="GO:0047527">
    <property type="term" value="F:2,3-dihydroxybenzoate-serine ligase activity"/>
    <property type="evidence" value="ECO:0007669"/>
    <property type="project" value="TreeGrafter"/>
</dbReference>
<dbReference type="GO" id="GO:0009239">
    <property type="term" value="P:enterobactin biosynthetic process"/>
    <property type="evidence" value="ECO:0007669"/>
    <property type="project" value="TreeGrafter"/>
</dbReference>
<dbReference type="AlphaFoldDB" id="A0A370I2L6"/>
<dbReference type="GO" id="GO:0009366">
    <property type="term" value="C:enterobactin synthetase complex"/>
    <property type="evidence" value="ECO:0007669"/>
    <property type="project" value="TreeGrafter"/>
</dbReference>
<sequence length="632" mass="68586">MIPISFAQRRLWFFHKLHGPSSVYNVPLVLRWREPKLEALTAAIGDLVDRHHILRTVFGEDENGIAYQRVLDLDRIEAPISTVSAADDAAVLDAISAAIGHRFDLDAEIPFRVIVIDTGGQDSVVVFLMHHIACDGWSLGPLLRDLQAAYGARMRGSAPAWEPLPVQYADYTLWQRELLGSVDDPESIAAEEADYWRRELDGLPEGLELPADRPLPKLPTHRGGGVLFEIDEPLKLALERLASRSNATMSIVFQAALSVLLSKLGNTDDVAFGAPIAGRTDEALDDLVGFFVNTWVVRTQVTVDLPFSTVVEQVREKALAAYSHQELPFDMLVDVLAPERSLSRHPLFQIMLAYQKHLLPADDGSGISMLDIPPSLVRTSRFDLTFDIHETVGVPGLRGGVEYSADLFEPGTVEEIIRRFVRVLEAVAADPDVRVGAIGVLGVGERDVLLRWGGVGLSEVVGGETIPGRFGCCVERVPDAVALVWEGGELSYAELDEVSSRWARYLVGRGVGVESVVGVMVPRSVELIAVVLAISKAGGVYCPIDPEYPVERVGFMLGDVSPVLVVTTSELCGVLAGWDVPLALIDDPDVAQLVSRMSPAVVTDVDRRGVLGGSNAAYVIYTSGSTGRPKGV</sequence>
<accession>A0A370I2L6</accession>
<dbReference type="Gene3D" id="3.30.559.10">
    <property type="entry name" value="Chloramphenicol acetyltransferase-like domain"/>
    <property type="match status" value="1"/>
</dbReference>
<feature type="domain" description="AMP-dependent synthetase/ligase" evidence="1">
    <location>
        <begin position="474"/>
        <end position="632"/>
    </location>
</feature>
<dbReference type="PANTHER" id="PTHR45527">
    <property type="entry name" value="NONRIBOSOMAL PEPTIDE SYNTHETASE"/>
    <property type="match status" value="1"/>
</dbReference>
<dbReference type="InterPro" id="IPR000873">
    <property type="entry name" value="AMP-dep_synth/lig_dom"/>
</dbReference>
<protein>
    <submittedName>
        <fullName evidence="3">AMP-binding enzyme</fullName>
    </submittedName>
</protein>
<gene>
    <name evidence="3" type="ORF">DFR76_107360</name>
</gene>
<feature type="non-terminal residue" evidence="3">
    <location>
        <position position="632"/>
    </location>
</feature>
<dbReference type="GO" id="GO:0031177">
    <property type="term" value="F:phosphopantetheine binding"/>
    <property type="evidence" value="ECO:0007669"/>
    <property type="project" value="TreeGrafter"/>
</dbReference>
<reference evidence="3 4" key="1">
    <citation type="submission" date="2018-07" db="EMBL/GenBank/DDBJ databases">
        <title>Genomic Encyclopedia of Type Strains, Phase IV (KMG-IV): sequencing the most valuable type-strain genomes for metagenomic binning, comparative biology and taxonomic classification.</title>
        <authorList>
            <person name="Goeker M."/>
        </authorList>
    </citation>
    <scope>NUCLEOTIDE SEQUENCE [LARGE SCALE GENOMIC DNA]</scope>
    <source>
        <strain evidence="3 4">DSM 44290</strain>
    </source>
</reference>
<dbReference type="Pfam" id="PF00501">
    <property type="entry name" value="AMP-binding"/>
    <property type="match status" value="1"/>
</dbReference>
<dbReference type="GO" id="GO:0043041">
    <property type="term" value="P:amino acid activation for nonribosomal peptide biosynthetic process"/>
    <property type="evidence" value="ECO:0007669"/>
    <property type="project" value="TreeGrafter"/>
</dbReference>
<comment type="caution">
    <text evidence="3">The sequence shown here is derived from an EMBL/GenBank/DDBJ whole genome shotgun (WGS) entry which is preliminary data.</text>
</comment>
<organism evidence="3 4">
    <name type="scientific">Nocardia pseudobrasiliensis</name>
    <dbReference type="NCBI Taxonomy" id="45979"/>
    <lineage>
        <taxon>Bacteria</taxon>
        <taxon>Bacillati</taxon>
        <taxon>Actinomycetota</taxon>
        <taxon>Actinomycetes</taxon>
        <taxon>Mycobacteriales</taxon>
        <taxon>Nocardiaceae</taxon>
        <taxon>Nocardia</taxon>
    </lineage>
</organism>
<evidence type="ECO:0000259" key="1">
    <source>
        <dbReference type="Pfam" id="PF00501"/>
    </source>
</evidence>
<keyword evidence="4" id="KW-1185">Reference proteome</keyword>
<dbReference type="SUPFAM" id="SSF56801">
    <property type="entry name" value="Acetyl-CoA synthetase-like"/>
    <property type="match status" value="1"/>
</dbReference>